<feature type="non-terminal residue" evidence="1">
    <location>
        <position position="64"/>
    </location>
</feature>
<keyword evidence="2" id="KW-1185">Reference proteome</keyword>
<name>A0A1J8QMV1_9AGAM</name>
<accession>A0A1J8QMV1</accession>
<dbReference type="Proteomes" id="UP000183567">
    <property type="component" value="Unassembled WGS sequence"/>
</dbReference>
<dbReference type="AlphaFoldDB" id="A0A1J8QMV1"/>
<reference evidence="1 2" key="1">
    <citation type="submission" date="2016-03" db="EMBL/GenBank/DDBJ databases">
        <title>Comparative genomics of the ectomycorrhizal sister species Rhizopogon vinicolor and Rhizopogon vesiculosus (Basidiomycota: Boletales) reveals a divergence of the mating type B locus.</title>
        <authorList>
            <person name="Mujic A.B."/>
            <person name="Kuo A."/>
            <person name="Tritt A."/>
            <person name="Lipzen A."/>
            <person name="Chen C."/>
            <person name="Johnson J."/>
            <person name="Sharma A."/>
            <person name="Barry K."/>
            <person name="Grigoriev I.V."/>
            <person name="Spatafora J.W."/>
        </authorList>
    </citation>
    <scope>NUCLEOTIDE SEQUENCE [LARGE SCALE GENOMIC DNA]</scope>
    <source>
        <strain evidence="1 2">AM-OR11-056</strain>
    </source>
</reference>
<evidence type="ECO:0000313" key="1">
    <source>
        <dbReference type="EMBL" id="OJA14736.1"/>
    </source>
</evidence>
<protein>
    <submittedName>
        <fullName evidence="1">Uncharacterized protein</fullName>
    </submittedName>
</protein>
<organism evidence="1 2">
    <name type="scientific">Rhizopogon vesiculosus</name>
    <dbReference type="NCBI Taxonomy" id="180088"/>
    <lineage>
        <taxon>Eukaryota</taxon>
        <taxon>Fungi</taxon>
        <taxon>Dikarya</taxon>
        <taxon>Basidiomycota</taxon>
        <taxon>Agaricomycotina</taxon>
        <taxon>Agaricomycetes</taxon>
        <taxon>Agaricomycetidae</taxon>
        <taxon>Boletales</taxon>
        <taxon>Suillineae</taxon>
        <taxon>Rhizopogonaceae</taxon>
        <taxon>Rhizopogon</taxon>
    </lineage>
</organism>
<comment type="caution">
    <text evidence="1">The sequence shown here is derived from an EMBL/GenBank/DDBJ whole genome shotgun (WGS) entry which is preliminary data.</text>
</comment>
<dbReference type="EMBL" id="LVVM01003504">
    <property type="protein sequence ID" value="OJA14736.1"/>
    <property type="molecule type" value="Genomic_DNA"/>
</dbReference>
<evidence type="ECO:0000313" key="2">
    <source>
        <dbReference type="Proteomes" id="UP000183567"/>
    </source>
</evidence>
<gene>
    <name evidence="1" type="ORF">AZE42_12139</name>
</gene>
<sequence length="64" mass="6792">MALRAITVTTDNANILSPSYSTSTSPASSALPTPDYDFPCILPYFNRCAPAFLPTSCRLPPAAL</sequence>
<proteinExistence type="predicted"/>